<dbReference type="Pfam" id="PF14559">
    <property type="entry name" value="TPR_19"/>
    <property type="match status" value="1"/>
</dbReference>
<dbReference type="SUPFAM" id="SSF48452">
    <property type="entry name" value="TPR-like"/>
    <property type="match status" value="1"/>
</dbReference>
<keyword evidence="1" id="KW-0677">Repeat</keyword>
<gene>
    <name evidence="4" type="ORF">QWZ15_19255</name>
</gene>
<evidence type="ECO:0000256" key="2">
    <source>
        <dbReference type="ARBA" id="ARBA00022803"/>
    </source>
</evidence>
<dbReference type="Gene3D" id="1.25.40.10">
    <property type="entry name" value="Tetratricopeptide repeat domain"/>
    <property type="match status" value="2"/>
</dbReference>
<dbReference type="EMBL" id="JAUFQS010000047">
    <property type="protein sequence ID" value="MDN3689970.1"/>
    <property type="molecule type" value="Genomic_DNA"/>
</dbReference>
<protein>
    <submittedName>
        <fullName evidence="4">Tetratricopeptide repeat protein</fullName>
    </submittedName>
</protein>
<dbReference type="PANTHER" id="PTHR44943">
    <property type="entry name" value="CELLULOSE SYNTHASE OPERON PROTEIN C"/>
    <property type="match status" value="1"/>
</dbReference>
<dbReference type="PROSITE" id="PS50005">
    <property type="entry name" value="TPR"/>
    <property type="match status" value="5"/>
</dbReference>
<dbReference type="RefSeq" id="WP_163383501.1">
    <property type="nucleotide sequence ID" value="NZ_JAUFQS010000047.1"/>
</dbReference>
<dbReference type="Pfam" id="PF13432">
    <property type="entry name" value="TPR_16"/>
    <property type="match status" value="2"/>
</dbReference>
<keyword evidence="2 3" id="KW-0802">TPR repeat</keyword>
<feature type="repeat" description="TPR" evidence="3">
    <location>
        <begin position="40"/>
        <end position="73"/>
    </location>
</feature>
<dbReference type="SMART" id="SM00028">
    <property type="entry name" value="TPR"/>
    <property type="match status" value="7"/>
</dbReference>
<dbReference type="InterPro" id="IPR019734">
    <property type="entry name" value="TPR_rpt"/>
</dbReference>
<feature type="repeat" description="TPR" evidence="3">
    <location>
        <begin position="241"/>
        <end position="274"/>
    </location>
</feature>
<sequence>MDKEKAIALNNEGASHFLNKEFDKALECYKQAYELDSKNSSILNNLGLYYHQEKDFQKALEFFESAQSIEKKPHFLVNGGHSLAMMGMYEDAAMRYKQALKLDPDHKSARVSLAHLATHTGDLKKAIVIWKELMEVVPDNTYAIELAKVYMQIKDWEKALKNLHRIEVSDGDALAWRMIGQCEYQLKNFGMAQKAFKMALAENPDEVESRQHLAINYLAMGDWEEGIRQLEMILRMDPENHQIMTELAVVYLGKGNMDKATTWLEKALAIKPDFPKALRYKQMLDSNQ</sequence>
<evidence type="ECO:0000256" key="3">
    <source>
        <dbReference type="PROSITE-ProRule" id="PRU00339"/>
    </source>
</evidence>
<dbReference type="Proteomes" id="UP001236663">
    <property type="component" value="Unassembled WGS sequence"/>
</dbReference>
<feature type="repeat" description="TPR" evidence="3">
    <location>
        <begin position="6"/>
        <end position="39"/>
    </location>
</feature>
<dbReference type="InterPro" id="IPR011990">
    <property type="entry name" value="TPR-like_helical_dom_sf"/>
</dbReference>
<proteinExistence type="predicted"/>
<feature type="repeat" description="TPR" evidence="3">
    <location>
        <begin position="207"/>
        <end position="240"/>
    </location>
</feature>
<comment type="caution">
    <text evidence="4">The sequence shown here is derived from an EMBL/GenBank/DDBJ whole genome shotgun (WGS) entry which is preliminary data.</text>
</comment>
<feature type="repeat" description="TPR" evidence="3">
    <location>
        <begin position="173"/>
        <end position="206"/>
    </location>
</feature>
<keyword evidence="5" id="KW-1185">Reference proteome</keyword>
<evidence type="ECO:0000313" key="4">
    <source>
        <dbReference type="EMBL" id="MDN3689970.1"/>
    </source>
</evidence>
<dbReference type="Pfam" id="PF13424">
    <property type="entry name" value="TPR_12"/>
    <property type="match status" value="1"/>
</dbReference>
<evidence type="ECO:0000313" key="5">
    <source>
        <dbReference type="Proteomes" id="UP001236663"/>
    </source>
</evidence>
<reference evidence="5" key="1">
    <citation type="journal article" date="2019" name="Int. J. Syst. Evol. Microbiol.">
        <title>The Global Catalogue of Microorganisms (GCM) 10K type strain sequencing project: providing services to taxonomists for standard genome sequencing and annotation.</title>
        <authorList>
            <consortium name="The Broad Institute Genomics Platform"/>
            <consortium name="The Broad Institute Genome Sequencing Center for Infectious Disease"/>
            <person name="Wu L."/>
            <person name="Ma J."/>
        </authorList>
    </citation>
    <scope>NUCLEOTIDE SEQUENCE [LARGE SCALE GENOMIC DNA]</scope>
    <source>
        <strain evidence="5">CECT 7706</strain>
    </source>
</reference>
<evidence type="ECO:0000256" key="1">
    <source>
        <dbReference type="ARBA" id="ARBA00022737"/>
    </source>
</evidence>
<accession>A0ABT8CE27</accession>
<name>A0ABT8CE27_9BACT</name>
<dbReference type="PANTHER" id="PTHR44943:SF8">
    <property type="entry name" value="TPR REPEAT-CONTAINING PROTEIN MJ0263"/>
    <property type="match status" value="1"/>
</dbReference>
<organism evidence="4 5">
    <name type="scientific">Cyclobacterium jeungdonense</name>
    <dbReference type="NCBI Taxonomy" id="708087"/>
    <lineage>
        <taxon>Bacteria</taxon>
        <taxon>Pseudomonadati</taxon>
        <taxon>Bacteroidota</taxon>
        <taxon>Cytophagia</taxon>
        <taxon>Cytophagales</taxon>
        <taxon>Cyclobacteriaceae</taxon>
        <taxon>Cyclobacterium</taxon>
    </lineage>
</organism>
<dbReference type="InterPro" id="IPR051685">
    <property type="entry name" value="Ycf3/AcsC/BcsC/TPR_MFPF"/>
</dbReference>